<feature type="transmembrane region" description="Helical" evidence="8">
    <location>
        <begin position="213"/>
        <end position="230"/>
    </location>
</feature>
<proteinExistence type="inferred from homology"/>
<evidence type="ECO:0000256" key="8">
    <source>
        <dbReference type="SAM" id="Phobius"/>
    </source>
</evidence>
<evidence type="ECO:0000256" key="2">
    <source>
        <dbReference type="ARBA" id="ARBA00007362"/>
    </source>
</evidence>
<evidence type="ECO:0000256" key="3">
    <source>
        <dbReference type="ARBA" id="ARBA00022475"/>
    </source>
</evidence>
<evidence type="ECO:0000259" key="9">
    <source>
        <dbReference type="Pfam" id="PF00892"/>
    </source>
</evidence>
<organism evidence="10 11">
    <name type="scientific">Vallicoccus soli</name>
    <dbReference type="NCBI Taxonomy" id="2339232"/>
    <lineage>
        <taxon>Bacteria</taxon>
        <taxon>Bacillati</taxon>
        <taxon>Actinomycetota</taxon>
        <taxon>Actinomycetes</taxon>
        <taxon>Motilibacterales</taxon>
        <taxon>Vallicoccaceae</taxon>
        <taxon>Vallicoccus</taxon>
    </lineage>
</organism>
<accession>A0A3A3Z353</accession>
<dbReference type="EMBL" id="QZEZ01000006">
    <property type="protein sequence ID" value="RJK94891.1"/>
    <property type="molecule type" value="Genomic_DNA"/>
</dbReference>
<evidence type="ECO:0000313" key="10">
    <source>
        <dbReference type="EMBL" id="RJK94891.1"/>
    </source>
</evidence>
<protein>
    <submittedName>
        <fullName evidence="10">DMT family transporter</fullName>
    </submittedName>
</protein>
<dbReference type="InterPro" id="IPR037185">
    <property type="entry name" value="EmrE-like"/>
</dbReference>
<feature type="transmembrane region" description="Helical" evidence="8">
    <location>
        <begin position="101"/>
        <end position="121"/>
    </location>
</feature>
<comment type="similarity">
    <text evidence="2">Belongs to the EamA transporter family.</text>
</comment>
<sequence length="311" mass="31974">MTTVPARRASPALAAALGLVLVTASWGSTFPLLKDVNERVPVPDFLAVRFAVAAVVLHLLAPRAVARMAPEVRRRAVWLGLAYGAAQLVQTVGLQHTSASVSGFVTGMYVVLTPVLSALLLRQRVAPRVRLAVALATLGLAVLSLQGFAVGPGELLTLLGALLYAVHIVGLGAWATARDAWGLAVVQMAVVSAVCTVAAVPGGIAVPDRTGDWVALLYVALVAGAFALVVQTWAQAHLPPTRAAVVMTLEPVWAAGFAVAFAGEVLGWRTLVGGLLVLAAMYLCEVPRRGRPAGPGGADDAGPAARSTISA</sequence>
<feature type="transmembrane region" description="Helical" evidence="8">
    <location>
        <begin position="128"/>
        <end position="149"/>
    </location>
</feature>
<dbReference type="InterPro" id="IPR000620">
    <property type="entry name" value="EamA_dom"/>
</dbReference>
<dbReference type="PANTHER" id="PTHR42920">
    <property type="entry name" value="OS03G0707200 PROTEIN-RELATED"/>
    <property type="match status" value="1"/>
</dbReference>
<dbReference type="Proteomes" id="UP000265614">
    <property type="component" value="Unassembled WGS sequence"/>
</dbReference>
<feature type="region of interest" description="Disordered" evidence="7">
    <location>
        <begin position="292"/>
        <end position="311"/>
    </location>
</feature>
<feature type="transmembrane region" description="Helical" evidence="8">
    <location>
        <begin position="77"/>
        <end position="95"/>
    </location>
</feature>
<feature type="transmembrane region" description="Helical" evidence="8">
    <location>
        <begin position="266"/>
        <end position="284"/>
    </location>
</feature>
<reference evidence="10 11" key="1">
    <citation type="submission" date="2018-09" db="EMBL/GenBank/DDBJ databases">
        <title>YIM 75000 draft genome.</title>
        <authorList>
            <person name="Tang S."/>
            <person name="Feng Y."/>
        </authorList>
    </citation>
    <scope>NUCLEOTIDE SEQUENCE [LARGE SCALE GENOMIC DNA]</scope>
    <source>
        <strain evidence="10 11">YIM 75000</strain>
    </source>
</reference>
<evidence type="ECO:0000256" key="1">
    <source>
        <dbReference type="ARBA" id="ARBA00004651"/>
    </source>
</evidence>
<name>A0A3A3Z353_9ACTN</name>
<dbReference type="RefSeq" id="WP_119951074.1">
    <property type="nucleotide sequence ID" value="NZ_QZEZ01000006.1"/>
</dbReference>
<evidence type="ECO:0000313" key="11">
    <source>
        <dbReference type="Proteomes" id="UP000265614"/>
    </source>
</evidence>
<gene>
    <name evidence="10" type="ORF">D5H78_13940</name>
</gene>
<comment type="subcellular location">
    <subcellularLocation>
        <location evidence="1">Cell membrane</location>
        <topology evidence="1">Multi-pass membrane protein</topology>
    </subcellularLocation>
</comment>
<feature type="domain" description="EamA" evidence="9">
    <location>
        <begin position="15"/>
        <end position="144"/>
    </location>
</feature>
<feature type="transmembrane region" description="Helical" evidence="8">
    <location>
        <begin position="242"/>
        <end position="260"/>
    </location>
</feature>
<evidence type="ECO:0000256" key="5">
    <source>
        <dbReference type="ARBA" id="ARBA00022989"/>
    </source>
</evidence>
<keyword evidence="5 8" id="KW-1133">Transmembrane helix</keyword>
<feature type="transmembrane region" description="Helical" evidence="8">
    <location>
        <begin position="181"/>
        <end position="201"/>
    </location>
</feature>
<dbReference type="GO" id="GO:0005886">
    <property type="term" value="C:plasma membrane"/>
    <property type="evidence" value="ECO:0007669"/>
    <property type="project" value="UniProtKB-SubCell"/>
</dbReference>
<feature type="transmembrane region" description="Helical" evidence="8">
    <location>
        <begin position="46"/>
        <end position="65"/>
    </location>
</feature>
<dbReference type="SUPFAM" id="SSF103481">
    <property type="entry name" value="Multidrug resistance efflux transporter EmrE"/>
    <property type="match status" value="2"/>
</dbReference>
<comment type="caution">
    <text evidence="10">The sequence shown here is derived from an EMBL/GenBank/DDBJ whole genome shotgun (WGS) entry which is preliminary data.</text>
</comment>
<dbReference type="AlphaFoldDB" id="A0A3A3Z353"/>
<dbReference type="Pfam" id="PF00892">
    <property type="entry name" value="EamA"/>
    <property type="match status" value="2"/>
</dbReference>
<evidence type="ECO:0000256" key="4">
    <source>
        <dbReference type="ARBA" id="ARBA00022692"/>
    </source>
</evidence>
<evidence type="ECO:0000256" key="7">
    <source>
        <dbReference type="SAM" id="MobiDB-lite"/>
    </source>
</evidence>
<evidence type="ECO:0000256" key="6">
    <source>
        <dbReference type="ARBA" id="ARBA00023136"/>
    </source>
</evidence>
<keyword evidence="11" id="KW-1185">Reference proteome</keyword>
<feature type="compositionally biased region" description="Low complexity" evidence="7">
    <location>
        <begin position="300"/>
        <end position="311"/>
    </location>
</feature>
<feature type="domain" description="EamA" evidence="9">
    <location>
        <begin position="152"/>
        <end position="283"/>
    </location>
</feature>
<feature type="transmembrane region" description="Helical" evidence="8">
    <location>
        <begin position="155"/>
        <end position="174"/>
    </location>
</feature>
<dbReference type="PANTHER" id="PTHR42920:SF5">
    <property type="entry name" value="EAMA DOMAIN-CONTAINING PROTEIN"/>
    <property type="match status" value="1"/>
</dbReference>
<keyword evidence="4 8" id="KW-0812">Transmembrane</keyword>
<keyword evidence="3" id="KW-1003">Cell membrane</keyword>
<dbReference type="InterPro" id="IPR051258">
    <property type="entry name" value="Diverse_Substrate_Transporter"/>
</dbReference>
<dbReference type="OrthoDB" id="3182968at2"/>
<keyword evidence="6 8" id="KW-0472">Membrane</keyword>